<dbReference type="Proteomes" id="UP000663848">
    <property type="component" value="Unassembled WGS sequence"/>
</dbReference>
<dbReference type="EMBL" id="CAJNYV010003978">
    <property type="protein sequence ID" value="CAF3625162.1"/>
    <property type="molecule type" value="Genomic_DNA"/>
</dbReference>
<dbReference type="EMBL" id="CAJNYD010004056">
    <property type="protein sequence ID" value="CAF3565251.1"/>
    <property type="molecule type" value="Genomic_DNA"/>
</dbReference>
<dbReference type="EMBL" id="CAJNYU010004583">
    <property type="protein sequence ID" value="CAF3773902.1"/>
    <property type="molecule type" value="Genomic_DNA"/>
</dbReference>
<evidence type="ECO:0000313" key="7">
    <source>
        <dbReference type="EMBL" id="CAF3773902.1"/>
    </source>
</evidence>
<dbReference type="EMBL" id="CAJOBS010000912">
    <property type="protein sequence ID" value="CAF4659457.1"/>
    <property type="molecule type" value="Genomic_DNA"/>
</dbReference>
<dbReference type="InterPro" id="IPR011021">
    <property type="entry name" value="Arrestin-like_N"/>
</dbReference>
<evidence type="ECO:0000256" key="1">
    <source>
        <dbReference type="ARBA" id="ARBA00005298"/>
    </source>
</evidence>
<evidence type="ECO:0000313" key="6">
    <source>
        <dbReference type="EMBL" id="CAF3625162.1"/>
    </source>
</evidence>
<evidence type="ECO:0000313" key="3">
    <source>
        <dbReference type="EMBL" id="CAF3276407.1"/>
    </source>
</evidence>
<dbReference type="Proteomes" id="UP000663869">
    <property type="component" value="Unassembled WGS sequence"/>
</dbReference>
<dbReference type="EMBL" id="CAJNXB010002776">
    <property type="protein sequence ID" value="CAF3276407.1"/>
    <property type="molecule type" value="Genomic_DNA"/>
</dbReference>
<dbReference type="Proteomes" id="UP000663825">
    <property type="component" value="Unassembled WGS sequence"/>
</dbReference>
<evidence type="ECO:0000313" key="13">
    <source>
        <dbReference type="Proteomes" id="UP000663833"/>
    </source>
</evidence>
<dbReference type="AlphaFoldDB" id="A0A818L6I9"/>
<evidence type="ECO:0000259" key="2">
    <source>
        <dbReference type="SMART" id="SM01017"/>
    </source>
</evidence>
<dbReference type="EMBL" id="CAJOBR010004184">
    <property type="protein sequence ID" value="CAF4770720.1"/>
    <property type="molecule type" value="Genomic_DNA"/>
</dbReference>
<evidence type="ECO:0000313" key="10">
    <source>
        <dbReference type="EMBL" id="CAF4471159.1"/>
    </source>
</evidence>
<evidence type="ECO:0000313" key="5">
    <source>
        <dbReference type="EMBL" id="CAF3565251.1"/>
    </source>
</evidence>
<dbReference type="Proteomes" id="UP000663873">
    <property type="component" value="Unassembled WGS sequence"/>
</dbReference>
<accession>A0A818L6I9</accession>
<dbReference type="EMBL" id="CAJOBP010000525">
    <property type="protein sequence ID" value="CAF4189636.1"/>
    <property type="molecule type" value="Genomic_DNA"/>
</dbReference>
<evidence type="ECO:0000313" key="4">
    <source>
        <dbReference type="EMBL" id="CAF3564207.1"/>
    </source>
</evidence>
<dbReference type="GO" id="GO:0005737">
    <property type="term" value="C:cytoplasm"/>
    <property type="evidence" value="ECO:0007669"/>
    <property type="project" value="TreeGrafter"/>
</dbReference>
<gene>
    <name evidence="7" type="ORF">FME351_LOCUS32113</name>
    <name evidence="4" type="ORF">GRG538_LOCUS20888</name>
    <name evidence="9" type="ORF">HFQ381_LOCUS17045</name>
    <name evidence="6" type="ORF">KIK155_LOCUS22121</name>
    <name evidence="5" type="ORF">LUA448_LOCUS28664</name>
    <name evidence="12" type="ORF">QYT958_LOCUS22155</name>
    <name evidence="3" type="ORF">TIS948_LOCUS16628</name>
    <name evidence="11" type="ORF">TOA249_LOCUS14598</name>
    <name evidence="10" type="ORF">TSG867_LOCUS18650</name>
    <name evidence="8" type="ORF">UJA718_LOCUS5847</name>
</gene>
<dbReference type="Proteomes" id="UP000663862">
    <property type="component" value="Unassembled WGS sequence"/>
</dbReference>
<organism evidence="5 13">
    <name type="scientific">Rotaria socialis</name>
    <dbReference type="NCBI Taxonomy" id="392032"/>
    <lineage>
        <taxon>Eukaryota</taxon>
        <taxon>Metazoa</taxon>
        <taxon>Spiralia</taxon>
        <taxon>Gnathifera</taxon>
        <taxon>Rotifera</taxon>
        <taxon>Eurotatoria</taxon>
        <taxon>Bdelloidea</taxon>
        <taxon>Philodinida</taxon>
        <taxon>Philodinidae</taxon>
        <taxon>Rotaria</taxon>
    </lineage>
</organism>
<dbReference type="OrthoDB" id="2333384at2759"/>
<dbReference type="EMBL" id="CAJOBO010001242">
    <property type="protein sequence ID" value="CAF4355706.1"/>
    <property type="molecule type" value="Genomic_DNA"/>
</dbReference>
<evidence type="ECO:0000313" key="9">
    <source>
        <dbReference type="EMBL" id="CAF4355706.1"/>
    </source>
</evidence>
<evidence type="ECO:0000313" key="11">
    <source>
        <dbReference type="EMBL" id="CAF4659457.1"/>
    </source>
</evidence>
<dbReference type="Pfam" id="PF02752">
    <property type="entry name" value="Arrestin_C"/>
    <property type="match status" value="1"/>
</dbReference>
<reference evidence="5" key="1">
    <citation type="submission" date="2021-02" db="EMBL/GenBank/DDBJ databases">
        <authorList>
            <person name="Nowell W R."/>
        </authorList>
    </citation>
    <scope>NUCLEOTIDE SEQUENCE</scope>
</reference>
<comment type="similarity">
    <text evidence="1">Belongs to the arrestin family.</text>
</comment>
<name>A0A818L6I9_9BILA</name>
<dbReference type="Proteomes" id="UP000663838">
    <property type="component" value="Unassembled WGS sequence"/>
</dbReference>
<dbReference type="Proteomes" id="UP000663851">
    <property type="component" value="Unassembled WGS sequence"/>
</dbReference>
<dbReference type="InterPro" id="IPR014752">
    <property type="entry name" value="Arrestin-like_C"/>
</dbReference>
<dbReference type="SUPFAM" id="SSF81296">
    <property type="entry name" value="E set domains"/>
    <property type="match status" value="2"/>
</dbReference>
<sequence>MGANESAEIQVNFNHPNSFYSAGEQITGNISFQSTHEKLTLDGIFLEFIGELGFTTRETKQQHDSNGRNRAEPFTEYHRIAFMTVCFPVVQPQYGQHEVILYRGQYSWPFQFTLPQCLPPSSIPMTIEYPYVKYFMRIVLNKPWYKLNRKQIYPLTIFPRVSLNQIPSAQQSVPFAQANRKKLQVDGHLLQAGFVPGSKLSFQINLQNPKRCEIKKITATLIQHRQIAQTHHSEIIFRNDLLDLHEFSGTQFDRIYDLQIPSVHLAPTYTYMSQCCAPSINVDFNYELKLDVKARGLFTDFTLRVPVIIGTEPISNQHELINSYVEMPPPSAPVYDFDEPPPAYESVVSNFKQ</sequence>
<dbReference type="InterPro" id="IPR014756">
    <property type="entry name" value="Ig_E-set"/>
</dbReference>
<dbReference type="Pfam" id="PF00339">
    <property type="entry name" value="Arrestin_N"/>
    <property type="match status" value="1"/>
</dbReference>
<dbReference type="Gene3D" id="2.60.40.640">
    <property type="match status" value="2"/>
</dbReference>
<keyword evidence="14" id="KW-1185">Reference proteome</keyword>
<dbReference type="PANTHER" id="PTHR11188:SF176">
    <property type="entry name" value="ARRESTIN DOMAIN-CONTAINING PROTEIN 1"/>
    <property type="match status" value="1"/>
</dbReference>
<dbReference type="EMBL" id="CAJNYT010003442">
    <property type="protein sequence ID" value="CAF3564207.1"/>
    <property type="molecule type" value="Genomic_DNA"/>
</dbReference>
<evidence type="ECO:0000313" key="14">
    <source>
        <dbReference type="Proteomes" id="UP000663873"/>
    </source>
</evidence>
<dbReference type="InterPro" id="IPR050357">
    <property type="entry name" value="Arrestin_domain-protein"/>
</dbReference>
<dbReference type="EMBL" id="CAJOBQ010001255">
    <property type="protein sequence ID" value="CAF4471159.1"/>
    <property type="molecule type" value="Genomic_DNA"/>
</dbReference>
<feature type="domain" description="Arrestin C-terminal-like" evidence="2">
    <location>
        <begin position="179"/>
        <end position="314"/>
    </location>
</feature>
<dbReference type="Proteomes" id="UP000663872">
    <property type="component" value="Unassembled WGS sequence"/>
</dbReference>
<protein>
    <recommendedName>
        <fullName evidence="2">Arrestin C-terminal-like domain-containing protein</fullName>
    </recommendedName>
</protein>
<dbReference type="Proteomes" id="UP000663865">
    <property type="component" value="Unassembled WGS sequence"/>
</dbReference>
<evidence type="ECO:0000313" key="12">
    <source>
        <dbReference type="EMBL" id="CAF4770720.1"/>
    </source>
</evidence>
<dbReference type="Proteomes" id="UP000663833">
    <property type="component" value="Unassembled WGS sequence"/>
</dbReference>
<dbReference type="GO" id="GO:0015031">
    <property type="term" value="P:protein transport"/>
    <property type="evidence" value="ECO:0007669"/>
    <property type="project" value="TreeGrafter"/>
</dbReference>
<dbReference type="SMART" id="SM01017">
    <property type="entry name" value="Arrestin_C"/>
    <property type="match status" value="1"/>
</dbReference>
<dbReference type="PANTHER" id="PTHR11188">
    <property type="entry name" value="ARRESTIN DOMAIN CONTAINING PROTEIN"/>
    <property type="match status" value="1"/>
</dbReference>
<dbReference type="InterPro" id="IPR011022">
    <property type="entry name" value="Arrestin_C-like"/>
</dbReference>
<comment type="caution">
    <text evidence="5">The sequence shown here is derived from an EMBL/GenBank/DDBJ whole genome shotgun (WGS) entry which is preliminary data.</text>
</comment>
<proteinExistence type="inferred from homology"/>
<evidence type="ECO:0000313" key="8">
    <source>
        <dbReference type="EMBL" id="CAF4189636.1"/>
    </source>
</evidence>